<dbReference type="PANTHER" id="PTHR34700:SF4">
    <property type="entry name" value="PHAGE-LIKE ELEMENT PBSX PROTEIN XKDP"/>
    <property type="match status" value="1"/>
</dbReference>
<dbReference type="PANTHER" id="PTHR34700">
    <property type="entry name" value="POTASSIUM BINDING PROTEIN KBP"/>
    <property type="match status" value="1"/>
</dbReference>
<accession>A0A0S2THV3</accession>
<evidence type="ECO:0000256" key="1">
    <source>
        <dbReference type="SAM" id="MobiDB-lite"/>
    </source>
</evidence>
<protein>
    <recommendedName>
        <fullName evidence="2">LysM domain-containing protein</fullName>
    </recommendedName>
</protein>
<feature type="region of interest" description="Disordered" evidence="1">
    <location>
        <begin position="51"/>
        <end position="90"/>
    </location>
</feature>
<dbReference type="Gene3D" id="3.10.350.10">
    <property type="entry name" value="LysM domain"/>
    <property type="match status" value="1"/>
</dbReference>
<dbReference type="Proteomes" id="UP000055136">
    <property type="component" value="Chromosome"/>
</dbReference>
<dbReference type="InterPro" id="IPR052196">
    <property type="entry name" value="Bact_Kbp"/>
</dbReference>
<evidence type="ECO:0000313" key="4">
    <source>
        <dbReference type="Proteomes" id="UP000055136"/>
    </source>
</evidence>
<dbReference type="InterPro" id="IPR036779">
    <property type="entry name" value="LysM_dom_sf"/>
</dbReference>
<sequence>MVYTVSKNDNLWDIAAKQSVYGDPFLWPLLLKTNVKHIHNADMIPPGLTLMIDPQPSPQDREAARQHAKHRGDTARQTKDASYLHRYGLR</sequence>
<feature type="domain" description="LysM" evidence="2">
    <location>
        <begin position="1"/>
        <end position="52"/>
    </location>
</feature>
<gene>
    <name evidence="3" type="ORF">Tel_04780</name>
</gene>
<dbReference type="Pfam" id="PF01476">
    <property type="entry name" value="LysM"/>
    <property type="match status" value="1"/>
</dbReference>
<keyword evidence="4" id="KW-1185">Reference proteome</keyword>
<evidence type="ECO:0000259" key="2">
    <source>
        <dbReference type="PROSITE" id="PS51782"/>
    </source>
</evidence>
<organism evidence="3 4">
    <name type="scientific">Candidatus Tenderia electrophaga</name>
    <dbReference type="NCBI Taxonomy" id="1748243"/>
    <lineage>
        <taxon>Bacteria</taxon>
        <taxon>Pseudomonadati</taxon>
        <taxon>Pseudomonadota</taxon>
        <taxon>Gammaproteobacteria</taxon>
        <taxon>Candidatus Tenderiales</taxon>
        <taxon>Candidatus Tenderiaceae</taxon>
        <taxon>Candidatus Tenderia</taxon>
    </lineage>
</organism>
<dbReference type="STRING" id="1748243.Tel_04780"/>
<dbReference type="PROSITE" id="PS51782">
    <property type="entry name" value="LYSM"/>
    <property type="match status" value="1"/>
</dbReference>
<reference evidence="3" key="1">
    <citation type="submission" date="2015-10" db="EMBL/GenBank/DDBJ databases">
        <title>Description of Candidatus Tenderia electrophaga gen. nov, sp. nov., an Uncultivated Electroautotroph from a Biocathode Enrichment.</title>
        <authorList>
            <person name="Eddie B.J."/>
            <person name="Malanoski A.P."/>
            <person name="Wang Z."/>
            <person name="Hall R.J."/>
            <person name="Oh S.D."/>
            <person name="Heiner C."/>
            <person name="Lin B."/>
            <person name="Strycharz-Glaven S.M."/>
        </authorList>
    </citation>
    <scope>NUCLEOTIDE SEQUENCE [LARGE SCALE GENOMIC DNA]</scope>
    <source>
        <strain evidence="3">NRL1</strain>
    </source>
</reference>
<proteinExistence type="predicted"/>
<dbReference type="AlphaFoldDB" id="A0A0S2THV3"/>
<feature type="compositionally biased region" description="Basic and acidic residues" evidence="1">
    <location>
        <begin position="59"/>
        <end position="83"/>
    </location>
</feature>
<dbReference type="InterPro" id="IPR018392">
    <property type="entry name" value="LysM"/>
</dbReference>
<name>A0A0S2THV3_9GAMM</name>
<dbReference type="EMBL" id="CP013099">
    <property type="protein sequence ID" value="ALP54739.1"/>
    <property type="molecule type" value="Genomic_DNA"/>
</dbReference>
<dbReference type="CDD" id="cd00118">
    <property type="entry name" value="LysM"/>
    <property type="match status" value="1"/>
</dbReference>
<dbReference type="KEGG" id="tee:Tel_04780"/>
<evidence type="ECO:0000313" key="3">
    <source>
        <dbReference type="EMBL" id="ALP54739.1"/>
    </source>
</evidence>